<dbReference type="EMBL" id="QWLN02000017">
    <property type="protein sequence ID" value="TEA42661.1"/>
    <property type="molecule type" value="Genomic_DNA"/>
</dbReference>
<accession>A0A484H537</accession>
<feature type="non-terminal residue" evidence="1">
    <location>
        <position position="37"/>
    </location>
</feature>
<dbReference type="Proteomes" id="UP000295264">
    <property type="component" value="Unassembled WGS sequence"/>
</dbReference>
<protein>
    <submittedName>
        <fullName evidence="1">Uncharacterized protein</fullName>
    </submittedName>
</protein>
<evidence type="ECO:0000313" key="2">
    <source>
        <dbReference type="Proteomes" id="UP000295264"/>
    </source>
</evidence>
<sequence>LPTFNTFIGFLSSMNSVMLKQGCPMTEGFPTYTTFIR</sequence>
<name>A0A484H537_SOUCH</name>
<keyword evidence="2" id="KW-1185">Reference proteome</keyword>
<proteinExistence type="predicted"/>
<organism evidence="1 2">
    <name type="scientific">Sousa chinensis</name>
    <name type="common">Indo-pacific humpbacked dolphin</name>
    <name type="synonym">Steno chinensis</name>
    <dbReference type="NCBI Taxonomy" id="103600"/>
    <lineage>
        <taxon>Eukaryota</taxon>
        <taxon>Metazoa</taxon>
        <taxon>Chordata</taxon>
        <taxon>Craniata</taxon>
        <taxon>Vertebrata</taxon>
        <taxon>Euteleostomi</taxon>
        <taxon>Mammalia</taxon>
        <taxon>Eutheria</taxon>
        <taxon>Laurasiatheria</taxon>
        <taxon>Artiodactyla</taxon>
        <taxon>Whippomorpha</taxon>
        <taxon>Cetacea</taxon>
        <taxon>Odontoceti</taxon>
        <taxon>Delphinidae</taxon>
        <taxon>Sousa</taxon>
    </lineage>
</organism>
<feature type="non-terminal residue" evidence="1">
    <location>
        <position position="1"/>
    </location>
</feature>
<gene>
    <name evidence="1" type="ORF">DBR06_SOUSAS1610167</name>
</gene>
<comment type="caution">
    <text evidence="1">The sequence shown here is derived from an EMBL/GenBank/DDBJ whole genome shotgun (WGS) entry which is preliminary data.</text>
</comment>
<dbReference type="AlphaFoldDB" id="A0A484H537"/>
<reference evidence="1 2" key="1">
    <citation type="journal article" date="2018" name="Genomics">
        <title>Molecular footprints of inshore aquatic adaptation in Indo-Pacific humpback dolphin (Sousa chinensis).</title>
        <authorList>
            <person name="Ming Y."/>
            <person name="Jian J."/>
            <person name="Yu F."/>
            <person name="Yu X."/>
            <person name="Wang J."/>
            <person name="Liu W."/>
        </authorList>
    </citation>
    <scope>NUCLEOTIDE SEQUENCE [LARGE SCALE GENOMIC DNA]</scope>
    <source>
        <strain evidence="1">MY-2018</strain>
        <tissue evidence="1">Skin</tissue>
    </source>
</reference>
<evidence type="ECO:0000313" key="1">
    <source>
        <dbReference type="EMBL" id="TEA42661.1"/>
    </source>
</evidence>